<proteinExistence type="inferred from homology"/>
<keyword evidence="7" id="KW-1185">Reference proteome</keyword>
<evidence type="ECO:0000256" key="3">
    <source>
        <dbReference type="ARBA" id="ARBA00047591"/>
    </source>
</evidence>
<comment type="catalytic activity">
    <reaction evidence="3">
        <text>a diacylglycerol + H2O = a monoacylglycerol + a fatty acid + H(+)</text>
        <dbReference type="Rhea" id="RHEA:32731"/>
        <dbReference type="ChEBI" id="CHEBI:15377"/>
        <dbReference type="ChEBI" id="CHEBI:15378"/>
        <dbReference type="ChEBI" id="CHEBI:17408"/>
        <dbReference type="ChEBI" id="CHEBI:18035"/>
        <dbReference type="ChEBI" id="CHEBI:28868"/>
    </reaction>
</comment>
<dbReference type="SUPFAM" id="SSF53474">
    <property type="entry name" value="alpha/beta-Hydrolases"/>
    <property type="match status" value="1"/>
</dbReference>
<dbReference type="Pfam" id="PF01764">
    <property type="entry name" value="Lipase_3"/>
    <property type="match status" value="1"/>
</dbReference>
<organism evidence="6 7">
    <name type="scientific">Phanerochaete carnosa (strain HHB-10118-sp)</name>
    <name type="common">White-rot fungus</name>
    <name type="synonym">Peniophora carnosa</name>
    <dbReference type="NCBI Taxonomy" id="650164"/>
    <lineage>
        <taxon>Eukaryota</taxon>
        <taxon>Fungi</taxon>
        <taxon>Dikarya</taxon>
        <taxon>Basidiomycota</taxon>
        <taxon>Agaricomycotina</taxon>
        <taxon>Agaricomycetes</taxon>
        <taxon>Polyporales</taxon>
        <taxon>Phanerochaetaceae</taxon>
        <taxon>Phanerochaete</taxon>
    </lineage>
</organism>
<evidence type="ECO:0000313" key="6">
    <source>
        <dbReference type="EMBL" id="EKM59890.1"/>
    </source>
</evidence>
<dbReference type="InterPro" id="IPR002921">
    <property type="entry name" value="Fungal_lipase-type"/>
</dbReference>
<reference evidence="6 7" key="1">
    <citation type="journal article" date="2012" name="BMC Genomics">
        <title>Comparative genomics of the white-rot fungi, Phanerochaete carnosa and P. chrysosporium, to elucidate the genetic basis of the distinct wood types they colonize.</title>
        <authorList>
            <person name="Suzuki H."/>
            <person name="MacDonald J."/>
            <person name="Syed K."/>
            <person name="Salamov A."/>
            <person name="Hori C."/>
            <person name="Aerts A."/>
            <person name="Henrissat B."/>
            <person name="Wiebenga A."/>
            <person name="vanKuyk P.A."/>
            <person name="Barry K."/>
            <person name="Lindquist E."/>
            <person name="LaButti K."/>
            <person name="Lapidus A."/>
            <person name="Lucas S."/>
            <person name="Coutinho P."/>
            <person name="Gong Y."/>
            <person name="Samejima M."/>
            <person name="Mahadevan R."/>
            <person name="Abou-Zaid M."/>
            <person name="de Vries R.P."/>
            <person name="Igarashi K."/>
            <person name="Yadav J.S."/>
            <person name="Grigoriev I.V."/>
            <person name="Master E.R."/>
        </authorList>
    </citation>
    <scope>NUCLEOTIDE SEQUENCE [LARGE SCALE GENOMIC DNA]</scope>
    <source>
        <strain evidence="6 7">HHB-10118-sp</strain>
    </source>
</reference>
<comment type="similarity">
    <text evidence="2">Belongs to the AB hydrolase superfamily. Lipase family. Class 3 subfamily.</text>
</comment>
<keyword evidence="1" id="KW-1015">Disulfide bond</keyword>
<dbReference type="GO" id="GO:0006629">
    <property type="term" value="P:lipid metabolic process"/>
    <property type="evidence" value="ECO:0007669"/>
    <property type="project" value="InterPro"/>
</dbReference>
<accession>K5WKH4</accession>
<gene>
    <name evidence="6" type="ORF">PHACADRAFT_170488</name>
</gene>
<dbReference type="AlphaFoldDB" id="K5WKH4"/>
<dbReference type="Proteomes" id="UP000008370">
    <property type="component" value="Unassembled WGS sequence"/>
</dbReference>
<sequence length="393" mass="44588">MSSGHWAEDLKRDIRRKQLELLKTSEPFKAKGAQTGAWKRPWQVLSYYHWMEKWSKKAEAQIGVGIARGACGSEAINWTVALYTWMESAATYLRDWPTVLGAVAAAREDREEDAMRLLEWSDAEIQKIAVSWDPDMHYVTICDLMQDAPDSDPTLDGPFCGAFFSSDPRNPFIGLVFKGTHVESWQELLVDLHYVPVHAKDGHVWETHVSQGVYATLFEPFSTLDGQTPFEYIKHTACTLISERMQAAADVPVRLHLTGHSLGASYASLFYAELLRLYNNDPMSARSDPPTCVLRDLYTFGSPRFGLLDFVDMFSLVAEEHTGYSWRIICRDDPVGLVPPVLITDPKFIHVDKAYEVSETDVPIELQSERNSHPRPPLRVINMSHHSKSKLFL</sequence>
<dbReference type="EMBL" id="JH930469">
    <property type="protein sequence ID" value="EKM59890.1"/>
    <property type="molecule type" value="Genomic_DNA"/>
</dbReference>
<evidence type="ECO:0000256" key="2">
    <source>
        <dbReference type="ARBA" id="ARBA00043996"/>
    </source>
</evidence>
<dbReference type="InterPro" id="IPR051218">
    <property type="entry name" value="Sec_MonoDiacylglyc_Lipase"/>
</dbReference>
<dbReference type="InParanoid" id="K5WKH4"/>
<dbReference type="Gene3D" id="3.40.50.1820">
    <property type="entry name" value="alpha/beta hydrolase"/>
    <property type="match status" value="1"/>
</dbReference>
<evidence type="ECO:0000313" key="7">
    <source>
        <dbReference type="Proteomes" id="UP000008370"/>
    </source>
</evidence>
<dbReference type="PANTHER" id="PTHR45856:SF24">
    <property type="entry name" value="FUNGAL LIPASE-LIKE DOMAIN-CONTAINING PROTEIN"/>
    <property type="match status" value="1"/>
</dbReference>
<comment type="catalytic activity">
    <reaction evidence="4">
        <text>a monoacylglycerol + H2O = glycerol + a fatty acid + H(+)</text>
        <dbReference type="Rhea" id="RHEA:15245"/>
        <dbReference type="ChEBI" id="CHEBI:15377"/>
        <dbReference type="ChEBI" id="CHEBI:15378"/>
        <dbReference type="ChEBI" id="CHEBI:17408"/>
        <dbReference type="ChEBI" id="CHEBI:17754"/>
        <dbReference type="ChEBI" id="CHEBI:28868"/>
    </reaction>
</comment>
<dbReference type="HOGENOM" id="CLU_035620_0_0_1"/>
<evidence type="ECO:0000256" key="4">
    <source>
        <dbReference type="ARBA" id="ARBA00048461"/>
    </source>
</evidence>
<feature type="domain" description="Fungal lipase-type" evidence="5">
    <location>
        <begin position="175"/>
        <end position="341"/>
    </location>
</feature>
<dbReference type="OrthoDB" id="426718at2759"/>
<name>K5WKH4_PHACS</name>
<evidence type="ECO:0000256" key="1">
    <source>
        <dbReference type="ARBA" id="ARBA00023157"/>
    </source>
</evidence>
<dbReference type="InterPro" id="IPR029058">
    <property type="entry name" value="AB_hydrolase_fold"/>
</dbReference>
<evidence type="ECO:0000259" key="5">
    <source>
        <dbReference type="Pfam" id="PF01764"/>
    </source>
</evidence>
<dbReference type="KEGG" id="pco:PHACADRAFT_170488"/>
<dbReference type="RefSeq" id="XP_007392442.1">
    <property type="nucleotide sequence ID" value="XM_007392380.1"/>
</dbReference>
<dbReference type="PANTHER" id="PTHR45856">
    <property type="entry name" value="ALPHA/BETA-HYDROLASES SUPERFAMILY PROTEIN"/>
    <property type="match status" value="1"/>
</dbReference>
<dbReference type="CDD" id="cd00519">
    <property type="entry name" value="Lipase_3"/>
    <property type="match status" value="1"/>
</dbReference>
<dbReference type="GeneID" id="18909514"/>
<protein>
    <recommendedName>
        <fullName evidence="5">Fungal lipase-type domain-containing protein</fullName>
    </recommendedName>
</protein>